<evidence type="ECO:0000256" key="8">
    <source>
        <dbReference type="SAM" id="Phobius"/>
    </source>
</evidence>
<keyword evidence="8" id="KW-0812">Transmembrane</keyword>
<evidence type="ECO:0000313" key="12">
    <source>
        <dbReference type="Proteomes" id="UP000471640"/>
    </source>
</evidence>
<accession>A0A6P1DZW4</accession>
<keyword evidence="4" id="KW-0597">Phosphoprotein</keyword>
<reference evidence="12" key="1">
    <citation type="journal article" date="2020" name="Microbiol. Resour. Announc.">
        <title>Draft Genome Sequences of Thiorhodococcus mannitoliphagus and Thiorhodococcus minor, Purple Sulfur Photosynthetic Bacteria in the Gammaproteobacterial Family Chromatiaceae.</title>
        <authorList>
            <person name="Aviles F.A."/>
            <person name="Meyer T.E."/>
            <person name="Kyndt J.A."/>
        </authorList>
    </citation>
    <scope>NUCLEOTIDE SEQUENCE [LARGE SCALE GENOMIC DNA]</scope>
    <source>
        <strain evidence="12">DSM 18266</strain>
    </source>
</reference>
<evidence type="ECO:0000256" key="3">
    <source>
        <dbReference type="ARBA" id="ARBA00012438"/>
    </source>
</evidence>
<dbReference type="InterPro" id="IPR050351">
    <property type="entry name" value="BphY/WalK/GraS-like"/>
</dbReference>
<dbReference type="FunFam" id="3.30.565.10:FF:000006">
    <property type="entry name" value="Sensor histidine kinase WalK"/>
    <property type="match status" value="1"/>
</dbReference>
<sequence>MGIKAKLKLIGLLPLVMAVVFSLTFYRGQDRLDRFHERAQLAEQMLTELRQLEQVSRRFVESRVNSGRRRGYRLLEQLDGQMLTLKVSASSPSLVELLNEMERRLIVTRIHFMNLDGLSVPALRRLDRPQGHDVARRLFQSIGELQPFVQHLHSLSYASADAYSDQLWVTEFGLFGGSAVVVLLLTHPMLKRVATAIQALSLKTQKVGGGGAPEGLVLAGEDEFAQLASDFNRMLQRLAEAEQARERRARELEEAVKDLENFSYSVSHDLRAPLRAIDGFIGILQEDYAVSLDDEGRRLFAVVSDNAKRMERLIDDILALSRAGRLDLDQLEIDMTDLVEEVWASLSDEWSGRPVHFACGQLGAQRCDPRAIRQVWQNLLANAVKFTRDRDPAVIEVSVERLPGAVRYSVKDNGAGFDPAYSNKLFGLFLRLHGADEFEGAGVGLAIVKRFVEKHQGHVEARGAVGEGAAFSFTLPTISADHS</sequence>
<evidence type="ECO:0000259" key="9">
    <source>
        <dbReference type="PROSITE" id="PS50109"/>
    </source>
</evidence>
<gene>
    <name evidence="11" type="ORF">G3480_12150</name>
</gene>
<feature type="coiled-coil region" evidence="7">
    <location>
        <begin position="224"/>
        <end position="262"/>
    </location>
</feature>
<dbReference type="GO" id="GO:0007234">
    <property type="term" value="P:osmosensory signaling via phosphorelay pathway"/>
    <property type="evidence" value="ECO:0007669"/>
    <property type="project" value="TreeGrafter"/>
</dbReference>
<dbReference type="InterPro" id="IPR003660">
    <property type="entry name" value="HAMP_dom"/>
</dbReference>
<dbReference type="InterPro" id="IPR003594">
    <property type="entry name" value="HATPase_dom"/>
</dbReference>
<dbReference type="Proteomes" id="UP000471640">
    <property type="component" value="Unassembled WGS sequence"/>
</dbReference>
<evidence type="ECO:0000256" key="2">
    <source>
        <dbReference type="ARBA" id="ARBA00004370"/>
    </source>
</evidence>
<evidence type="ECO:0000256" key="7">
    <source>
        <dbReference type="SAM" id="Coils"/>
    </source>
</evidence>
<evidence type="ECO:0000256" key="4">
    <source>
        <dbReference type="ARBA" id="ARBA00022553"/>
    </source>
</evidence>
<reference evidence="11 12" key="2">
    <citation type="submission" date="2020-02" db="EMBL/GenBank/DDBJ databases">
        <title>Genome sequences of Thiorhodococcus mannitoliphagus and Thiorhodococcus minor, purple sulfur photosynthetic bacteria in the gammaproteobacterial family, Chromatiaceae.</title>
        <authorList>
            <person name="Aviles F.A."/>
            <person name="Meyer T.E."/>
            <person name="Kyndt J.A."/>
        </authorList>
    </citation>
    <scope>NUCLEOTIDE SEQUENCE [LARGE SCALE GENOMIC DNA]</scope>
    <source>
        <strain evidence="11 12">DSM 18266</strain>
    </source>
</reference>
<dbReference type="InterPro" id="IPR005467">
    <property type="entry name" value="His_kinase_dom"/>
</dbReference>
<comment type="subcellular location">
    <subcellularLocation>
        <location evidence="2">Membrane</location>
    </subcellularLocation>
</comment>
<comment type="catalytic activity">
    <reaction evidence="1">
        <text>ATP + protein L-histidine = ADP + protein N-phospho-L-histidine.</text>
        <dbReference type="EC" id="2.7.13.3"/>
    </reaction>
</comment>
<dbReference type="CDD" id="cd06225">
    <property type="entry name" value="HAMP"/>
    <property type="match status" value="1"/>
</dbReference>
<feature type="domain" description="HAMP" evidence="10">
    <location>
        <begin position="191"/>
        <end position="243"/>
    </location>
</feature>
<comment type="caution">
    <text evidence="11">The sequence shown here is derived from an EMBL/GenBank/DDBJ whole genome shotgun (WGS) entry which is preliminary data.</text>
</comment>
<feature type="domain" description="Histidine kinase" evidence="9">
    <location>
        <begin position="265"/>
        <end position="479"/>
    </location>
</feature>
<dbReference type="EMBL" id="JAAIJR010000043">
    <property type="protein sequence ID" value="NEX21055.1"/>
    <property type="molecule type" value="Genomic_DNA"/>
</dbReference>
<keyword evidence="6 11" id="KW-0418">Kinase</keyword>
<dbReference type="Gene3D" id="3.30.565.10">
    <property type="entry name" value="Histidine kinase-like ATPase, C-terminal domain"/>
    <property type="match status" value="1"/>
</dbReference>
<dbReference type="EC" id="2.7.13.3" evidence="3"/>
<evidence type="ECO:0000256" key="1">
    <source>
        <dbReference type="ARBA" id="ARBA00000085"/>
    </source>
</evidence>
<dbReference type="Pfam" id="PF02518">
    <property type="entry name" value="HATPase_c"/>
    <property type="match status" value="1"/>
</dbReference>
<dbReference type="PROSITE" id="PS50109">
    <property type="entry name" value="HIS_KIN"/>
    <property type="match status" value="1"/>
</dbReference>
<keyword evidence="8" id="KW-0472">Membrane</keyword>
<dbReference type="SUPFAM" id="SSF55874">
    <property type="entry name" value="ATPase domain of HSP90 chaperone/DNA topoisomerase II/histidine kinase"/>
    <property type="match status" value="1"/>
</dbReference>
<dbReference type="SMART" id="SM00388">
    <property type="entry name" value="HisKA"/>
    <property type="match status" value="1"/>
</dbReference>
<dbReference type="InterPro" id="IPR003661">
    <property type="entry name" value="HisK_dim/P_dom"/>
</dbReference>
<keyword evidence="12" id="KW-1185">Reference proteome</keyword>
<dbReference type="InterPro" id="IPR036890">
    <property type="entry name" value="HATPase_C_sf"/>
</dbReference>
<dbReference type="SMART" id="SM00387">
    <property type="entry name" value="HATPase_c"/>
    <property type="match status" value="1"/>
</dbReference>
<keyword evidence="8" id="KW-1133">Transmembrane helix</keyword>
<keyword evidence="7" id="KW-0175">Coiled coil</keyword>
<dbReference type="Pfam" id="PF00512">
    <property type="entry name" value="HisKA"/>
    <property type="match status" value="1"/>
</dbReference>
<evidence type="ECO:0000256" key="6">
    <source>
        <dbReference type="ARBA" id="ARBA00022777"/>
    </source>
</evidence>
<dbReference type="CDD" id="cd00082">
    <property type="entry name" value="HisKA"/>
    <property type="match status" value="1"/>
</dbReference>
<dbReference type="GO" id="GO:0000156">
    <property type="term" value="F:phosphorelay response regulator activity"/>
    <property type="evidence" value="ECO:0007669"/>
    <property type="project" value="TreeGrafter"/>
</dbReference>
<protein>
    <recommendedName>
        <fullName evidence="3">histidine kinase</fullName>
        <ecNumber evidence="3">2.7.13.3</ecNumber>
    </recommendedName>
</protein>
<feature type="transmembrane region" description="Helical" evidence="8">
    <location>
        <begin position="7"/>
        <end position="26"/>
    </location>
</feature>
<dbReference type="SMART" id="SM00304">
    <property type="entry name" value="HAMP"/>
    <property type="match status" value="1"/>
</dbReference>
<dbReference type="GO" id="GO:0000155">
    <property type="term" value="F:phosphorelay sensor kinase activity"/>
    <property type="evidence" value="ECO:0007669"/>
    <property type="project" value="InterPro"/>
</dbReference>
<keyword evidence="5" id="KW-0808">Transferase</keyword>
<name>A0A6P1DZW4_9GAMM</name>
<evidence type="ECO:0000259" key="10">
    <source>
        <dbReference type="PROSITE" id="PS50885"/>
    </source>
</evidence>
<dbReference type="GO" id="GO:0030295">
    <property type="term" value="F:protein kinase activator activity"/>
    <property type="evidence" value="ECO:0007669"/>
    <property type="project" value="TreeGrafter"/>
</dbReference>
<proteinExistence type="predicted"/>
<dbReference type="Gene3D" id="6.10.340.10">
    <property type="match status" value="1"/>
</dbReference>
<evidence type="ECO:0000313" key="11">
    <source>
        <dbReference type="EMBL" id="NEX21055.1"/>
    </source>
</evidence>
<dbReference type="SUPFAM" id="SSF47384">
    <property type="entry name" value="Homodimeric domain of signal transducing histidine kinase"/>
    <property type="match status" value="1"/>
</dbReference>
<organism evidence="11 12">
    <name type="scientific">Thiorhodococcus mannitoliphagus</name>
    <dbReference type="NCBI Taxonomy" id="329406"/>
    <lineage>
        <taxon>Bacteria</taxon>
        <taxon>Pseudomonadati</taxon>
        <taxon>Pseudomonadota</taxon>
        <taxon>Gammaproteobacteria</taxon>
        <taxon>Chromatiales</taxon>
        <taxon>Chromatiaceae</taxon>
        <taxon>Thiorhodococcus</taxon>
    </lineage>
</organism>
<dbReference type="PRINTS" id="PR00344">
    <property type="entry name" value="BCTRLSENSOR"/>
</dbReference>
<dbReference type="PANTHER" id="PTHR42878">
    <property type="entry name" value="TWO-COMPONENT HISTIDINE KINASE"/>
    <property type="match status" value="1"/>
</dbReference>
<dbReference type="PROSITE" id="PS50885">
    <property type="entry name" value="HAMP"/>
    <property type="match status" value="1"/>
</dbReference>
<dbReference type="Gene3D" id="1.10.287.130">
    <property type="match status" value="1"/>
</dbReference>
<dbReference type="InterPro" id="IPR036097">
    <property type="entry name" value="HisK_dim/P_sf"/>
</dbReference>
<evidence type="ECO:0000256" key="5">
    <source>
        <dbReference type="ARBA" id="ARBA00022679"/>
    </source>
</evidence>
<dbReference type="GO" id="GO:0005886">
    <property type="term" value="C:plasma membrane"/>
    <property type="evidence" value="ECO:0007669"/>
    <property type="project" value="UniProtKB-ARBA"/>
</dbReference>
<dbReference type="PANTHER" id="PTHR42878:SF15">
    <property type="entry name" value="BACTERIOPHYTOCHROME"/>
    <property type="match status" value="1"/>
</dbReference>
<dbReference type="InterPro" id="IPR004358">
    <property type="entry name" value="Sig_transdc_His_kin-like_C"/>
</dbReference>
<dbReference type="AlphaFoldDB" id="A0A6P1DZW4"/>